<comment type="caution">
    <text evidence="2">The sequence shown here is derived from an EMBL/GenBank/DDBJ whole genome shotgun (WGS) entry which is preliminary data.</text>
</comment>
<evidence type="ECO:0008006" key="4">
    <source>
        <dbReference type="Google" id="ProtNLM"/>
    </source>
</evidence>
<dbReference type="Pfam" id="PF03637">
    <property type="entry name" value="Mob1_phocein"/>
    <property type="match status" value="1"/>
</dbReference>
<dbReference type="Gene3D" id="1.20.140.30">
    <property type="entry name" value="MOB kinase activator"/>
    <property type="match status" value="1"/>
</dbReference>
<keyword evidence="1" id="KW-0862">Zinc</keyword>
<organism evidence="2 3">
    <name type="scientific">Dimargaris verticillata</name>
    <dbReference type="NCBI Taxonomy" id="2761393"/>
    <lineage>
        <taxon>Eukaryota</taxon>
        <taxon>Fungi</taxon>
        <taxon>Fungi incertae sedis</taxon>
        <taxon>Zoopagomycota</taxon>
        <taxon>Kickxellomycotina</taxon>
        <taxon>Dimargaritomycetes</taxon>
        <taxon>Dimargaritales</taxon>
        <taxon>Dimargaritaceae</taxon>
        <taxon>Dimargaris</taxon>
    </lineage>
</organism>
<accession>A0A9W8B5B4</accession>
<protein>
    <recommendedName>
        <fullName evidence="4">Mob1/phocein</fullName>
    </recommendedName>
</protein>
<feature type="binding site" evidence="1">
    <location>
        <position position="172"/>
    </location>
    <ligand>
        <name>Zn(2+)</name>
        <dbReference type="ChEBI" id="CHEBI:29105"/>
    </ligand>
</feature>
<dbReference type="SUPFAM" id="SSF101152">
    <property type="entry name" value="Mob1/phocein"/>
    <property type="match status" value="1"/>
</dbReference>
<evidence type="ECO:0000256" key="1">
    <source>
        <dbReference type="PIRSR" id="PIRSR605301-1"/>
    </source>
</evidence>
<dbReference type="SMART" id="SM01388">
    <property type="entry name" value="Mob1_phocein"/>
    <property type="match status" value="1"/>
</dbReference>
<proteinExistence type="predicted"/>
<feature type="binding site" evidence="1">
    <location>
        <position position="96"/>
    </location>
    <ligand>
        <name>Zn(2+)</name>
        <dbReference type="ChEBI" id="CHEBI:29105"/>
    </ligand>
</feature>
<keyword evidence="1" id="KW-0479">Metal-binding</keyword>
<evidence type="ECO:0000313" key="2">
    <source>
        <dbReference type="EMBL" id="KAJ1983002.1"/>
    </source>
</evidence>
<dbReference type="OrthoDB" id="10262609at2759"/>
<reference evidence="2" key="1">
    <citation type="submission" date="2022-07" db="EMBL/GenBank/DDBJ databases">
        <title>Phylogenomic reconstructions and comparative analyses of Kickxellomycotina fungi.</title>
        <authorList>
            <person name="Reynolds N.K."/>
            <person name="Stajich J.E."/>
            <person name="Barry K."/>
            <person name="Grigoriev I.V."/>
            <person name="Crous P."/>
            <person name="Smith M.E."/>
        </authorList>
    </citation>
    <scope>NUCLEOTIDE SEQUENCE</scope>
    <source>
        <strain evidence="2">RSA 567</strain>
    </source>
</reference>
<dbReference type="PANTHER" id="PTHR22599">
    <property type="entry name" value="MPS ONE BINDER KINASE ACTIVATOR-LIKE MOB"/>
    <property type="match status" value="1"/>
</dbReference>
<dbReference type="AlphaFoldDB" id="A0A9W8B5B4"/>
<dbReference type="Proteomes" id="UP001151582">
    <property type="component" value="Unassembled WGS sequence"/>
</dbReference>
<gene>
    <name evidence="2" type="ORF">H4R34_001544</name>
</gene>
<name>A0A9W8B5B4_9FUNG</name>
<dbReference type="EMBL" id="JANBQB010000075">
    <property type="protein sequence ID" value="KAJ1983002.1"/>
    <property type="molecule type" value="Genomic_DNA"/>
</dbReference>
<feature type="binding site" evidence="1">
    <location>
        <position position="177"/>
    </location>
    <ligand>
        <name>Zn(2+)</name>
        <dbReference type="ChEBI" id="CHEBI:29105"/>
    </ligand>
</feature>
<evidence type="ECO:0000313" key="3">
    <source>
        <dbReference type="Proteomes" id="UP001151582"/>
    </source>
</evidence>
<dbReference type="InterPro" id="IPR005301">
    <property type="entry name" value="MOB_kinase_act_fam"/>
</dbReference>
<keyword evidence="3" id="KW-1185">Reference proteome</keyword>
<feature type="binding site" evidence="1">
    <location>
        <position position="101"/>
    </location>
    <ligand>
        <name>Zn(2+)</name>
        <dbReference type="ChEBI" id="CHEBI:29105"/>
    </ligand>
</feature>
<dbReference type="InterPro" id="IPR036703">
    <property type="entry name" value="MOB_kinase_act_sf"/>
</dbReference>
<sequence>MTETLGESPKPIRSRRNVRGMRFEEMNQWTMDSPEDSDTPFGVREYLQTTLRQRNQATQALIEVPPNVDPNVWVYEHLREVCIELNFFIAYLRDECTRESCPEMVVGEWRFLCAAHRPPQSCAALEYIVHTHNGATSCLTDIKHFPFLARVPERSMKMLKDIARRLDRVFAHAYHNHRKTFLNFENHYRTYSRFSALINRYSIVQANEQTMPELARA</sequence>